<keyword evidence="2" id="KW-0789">Thiol protease inhibitor</keyword>
<dbReference type="Proteomes" id="UP000464620">
    <property type="component" value="Chromosome B09"/>
</dbReference>
<evidence type="ECO:0000313" key="6">
    <source>
        <dbReference type="EMBL" id="RYQ93310.1"/>
    </source>
</evidence>
<proteinExistence type="predicted"/>
<evidence type="ECO:0000256" key="2">
    <source>
        <dbReference type="ARBA" id="ARBA00022704"/>
    </source>
</evidence>
<reference evidence="5 8" key="2">
    <citation type="submission" date="2020-01" db="EMBL/GenBank/DDBJ databases">
        <title>Genome sequence of Arachis hypogaea, cultivar Shitouqi.</title>
        <authorList>
            <person name="Zhuang W."/>
            <person name="Chen H."/>
            <person name="Varshney R."/>
            <person name="Wang D."/>
            <person name="Ming R."/>
        </authorList>
    </citation>
    <scope>NUCLEOTIDE SEQUENCE [LARGE SCALE GENOMIC DNA]</scope>
    <source>
        <tissue evidence="5">Young leaf</tissue>
    </source>
</reference>
<dbReference type="PANTHER" id="PTHR31260:SF28">
    <property type="entry name" value="CYSTATIN DOMAIN PROTEIN"/>
    <property type="match status" value="1"/>
</dbReference>
<gene>
    <name evidence="6" type="ORF">Ahy_B09g099582</name>
    <name evidence="5" type="ORF">DS421_19g669540</name>
</gene>
<dbReference type="Proteomes" id="UP000289738">
    <property type="component" value="Chromosome B09"/>
</dbReference>
<dbReference type="EMBL" id="CP031001">
    <property type="protein sequence ID" value="QHN79374.1"/>
    <property type="molecule type" value="Genomic_DNA"/>
</dbReference>
<dbReference type="SUPFAM" id="SSF54403">
    <property type="entry name" value="Cystatin/monellin"/>
    <property type="match status" value="1"/>
</dbReference>
<feature type="domain" description="Cystatin" evidence="4">
    <location>
        <begin position="110"/>
        <end position="162"/>
    </location>
</feature>
<dbReference type="InterPro" id="IPR006462">
    <property type="entry name" value="MS5"/>
</dbReference>
<sequence>MEQHAKRPCMRGSTSSKEEEEEEKVVEDTAASDKEEEMEEETKDDTDIDEYVLVEPRRFMTDEEILEHRRQVIESDGFDVEQFEGRLPGSIKPYKLTEPRCRLLIGFSKQALEVYNENNKTKFEFYELKKANSQGVAGVMFYITFEAISGNTIGTFRARVWKKIMNQGSQVMSCERHL</sequence>
<feature type="compositionally biased region" description="Acidic residues" evidence="3">
    <location>
        <begin position="34"/>
        <end position="47"/>
    </location>
</feature>
<keyword evidence="1" id="KW-0646">Protease inhibitor</keyword>
<protein>
    <submittedName>
        <fullName evidence="5">UPF0725 protein</fullName>
    </submittedName>
</protein>
<evidence type="ECO:0000259" key="4">
    <source>
        <dbReference type="Pfam" id="PF00031"/>
    </source>
</evidence>
<dbReference type="PANTHER" id="PTHR31260">
    <property type="entry name" value="CYSTATIN/MONELLIN SUPERFAMILY PROTEIN"/>
    <property type="match status" value="1"/>
</dbReference>
<reference evidence="6 7" key="1">
    <citation type="submission" date="2019-01" db="EMBL/GenBank/DDBJ databases">
        <title>Sequencing of cultivated peanut Arachis hypogaea provides insights into genome evolution and oil improvement.</title>
        <authorList>
            <person name="Chen X."/>
        </authorList>
    </citation>
    <scope>NUCLEOTIDE SEQUENCE [LARGE SCALE GENOMIC DNA]</scope>
    <source>
        <strain evidence="7">cv. Fuhuasheng</strain>
        <strain evidence="6">GDAAS-fuhuasheng2018</strain>
        <tissue evidence="6">Leaves</tissue>
    </source>
</reference>
<dbReference type="InterPro" id="IPR000010">
    <property type="entry name" value="Cystatin_dom"/>
</dbReference>
<evidence type="ECO:0000256" key="3">
    <source>
        <dbReference type="SAM" id="MobiDB-lite"/>
    </source>
</evidence>
<name>A0A444XU52_ARAHY</name>
<organism evidence="6 7">
    <name type="scientific">Arachis hypogaea</name>
    <name type="common">Peanut</name>
    <dbReference type="NCBI Taxonomy" id="3818"/>
    <lineage>
        <taxon>Eukaryota</taxon>
        <taxon>Viridiplantae</taxon>
        <taxon>Streptophyta</taxon>
        <taxon>Embryophyta</taxon>
        <taxon>Tracheophyta</taxon>
        <taxon>Spermatophyta</taxon>
        <taxon>Magnoliopsida</taxon>
        <taxon>eudicotyledons</taxon>
        <taxon>Gunneridae</taxon>
        <taxon>Pentapetalae</taxon>
        <taxon>rosids</taxon>
        <taxon>fabids</taxon>
        <taxon>Fabales</taxon>
        <taxon>Fabaceae</taxon>
        <taxon>Papilionoideae</taxon>
        <taxon>50 kb inversion clade</taxon>
        <taxon>dalbergioids sensu lato</taxon>
        <taxon>Dalbergieae</taxon>
        <taxon>Pterocarpus clade</taxon>
        <taxon>Arachis</taxon>
    </lineage>
</organism>
<dbReference type="Pfam" id="PF00031">
    <property type="entry name" value="Cystatin"/>
    <property type="match status" value="1"/>
</dbReference>
<dbReference type="InterPro" id="IPR046350">
    <property type="entry name" value="Cystatin_sf"/>
</dbReference>
<dbReference type="Gene3D" id="3.10.450.10">
    <property type="match status" value="1"/>
</dbReference>
<evidence type="ECO:0000313" key="5">
    <source>
        <dbReference type="EMBL" id="QHN79374.1"/>
    </source>
</evidence>
<dbReference type="EMBL" id="SDMP01000019">
    <property type="protein sequence ID" value="RYQ93310.1"/>
    <property type="molecule type" value="Genomic_DNA"/>
</dbReference>
<dbReference type="CDD" id="cd00042">
    <property type="entry name" value="CY"/>
    <property type="match status" value="1"/>
</dbReference>
<accession>A0A444XU52</accession>
<feature type="region of interest" description="Disordered" evidence="3">
    <location>
        <begin position="1"/>
        <end position="47"/>
    </location>
</feature>
<evidence type="ECO:0000256" key="1">
    <source>
        <dbReference type="ARBA" id="ARBA00022690"/>
    </source>
</evidence>
<dbReference type="AlphaFoldDB" id="A0A444XU52"/>
<dbReference type="GO" id="GO:0004869">
    <property type="term" value="F:cysteine-type endopeptidase inhibitor activity"/>
    <property type="evidence" value="ECO:0007669"/>
    <property type="project" value="UniProtKB-KW"/>
</dbReference>
<keyword evidence="7" id="KW-1185">Reference proteome</keyword>
<evidence type="ECO:0000313" key="7">
    <source>
        <dbReference type="Proteomes" id="UP000289738"/>
    </source>
</evidence>
<evidence type="ECO:0000313" key="8">
    <source>
        <dbReference type="Proteomes" id="UP000464620"/>
    </source>
</evidence>